<protein>
    <submittedName>
        <fullName evidence="2">Uncharacterized protein</fullName>
    </submittedName>
</protein>
<reference evidence="3" key="1">
    <citation type="submission" date="2016-10" db="EMBL/GenBank/DDBJ databases">
        <title>Comparative genomics uncovers the prolific and rare metabolic potential of the cyanobacterial genus Moorea.</title>
        <authorList>
            <person name="Leao T."/>
            <person name="Castelao G."/>
            <person name="Korobeynikov A."/>
            <person name="Monroe E.A."/>
            <person name="Podell S."/>
            <person name="Glukhov E."/>
            <person name="Allen E."/>
            <person name="Gerwick W.H."/>
            <person name="Gerwick L."/>
        </authorList>
    </citation>
    <scope>NUCLEOTIDE SEQUENCE [LARGE SCALE GENOMIC DNA]</scope>
    <source>
        <strain evidence="3">JHB</strain>
    </source>
</reference>
<feature type="region of interest" description="Disordered" evidence="1">
    <location>
        <begin position="1"/>
        <end position="45"/>
    </location>
</feature>
<proteinExistence type="predicted"/>
<dbReference type="Proteomes" id="UP000176944">
    <property type="component" value="Chromosome"/>
</dbReference>
<sequence>MGGLGKWGDGESDGRLAFHGANSGADASLCTQPLPTGALHQDRELRIKEKGTVGKRSEEFLV</sequence>
<gene>
    <name evidence="2" type="ORF">BJP36_04855</name>
</gene>
<dbReference type="AlphaFoldDB" id="A0A1D9FVK0"/>
<name>A0A1D9FVK0_MOOP1</name>
<evidence type="ECO:0000256" key="1">
    <source>
        <dbReference type="SAM" id="MobiDB-lite"/>
    </source>
</evidence>
<accession>A0A1D9FVK0</accession>
<evidence type="ECO:0000313" key="2">
    <source>
        <dbReference type="EMBL" id="AOY79345.1"/>
    </source>
</evidence>
<evidence type="ECO:0000313" key="3">
    <source>
        <dbReference type="Proteomes" id="UP000176944"/>
    </source>
</evidence>
<organism evidence="2 3">
    <name type="scientific">Moorena producens (strain JHB)</name>
    <dbReference type="NCBI Taxonomy" id="1454205"/>
    <lineage>
        <taxon>Bacteria</taxon>
        <taxon>Bacillati</taxon>
        <taxon>Cyanobacteriota</taxon>
        <taxon>Cyanophyceae</taxon>
        <taxon>Coleofasciculales</taxon>
        <taxon>Coleofasciculaceae</taxon>
        <taxon>Moorena</taxon>
    </lineage>
</organism>
<dbReference type="EMBL" id="CP017708">
    <property type="protein sequence ID" value="AOY79345.1"/>
    <property type="molecule type" value="Genomic_DNA"/>
</dbReference>